<evidence type="ECO:0000256" key="2">
    <source>
        <dbReference type="SAM" id="MobiDB-lite"/>
    </source>
</evidence>
<dbReference type="AlphaFoldDB" id="A0A1J7I5Y7"/>
<dbReference type="Gene3D" id="3.90.79.10">
    <property type="entry name" value="Nucleoside Triphosphate Pyrophosphohydrolase"/>
    <property type="match status" value="1"/>
</dbReference>
<evidence type="ECO:0000256" key="3">
    <source>
        <dbReference type="SAM" id="Phobius"/>
    </source>
</evidence>
<accession>A0A1J7I5Y7</accession>
<evidence type="ECO:0000259" key="4">
    <source>
        <dbReference type="PROSITE" id="PS51462"/>
    </source>
</evidence>
<dbReference type="PANTHER" id="PTHR43736">
    <property type="entry name" value="ADP-RIBOSE PYROPHOSPHATASE"/>
    <property type="match status" value="1"/>
</dbReference>
<keyword evidence="3" id="KW-0812">Transmembrane</keyword>
<gene>
    <name evidence="5" type="ORF">CONLIGDRAFT_650220</name>
</gene>
<evidence type="ECO:0000313" key="6">
    <source>
        <dbReference type="Proteomes" id="UP000182658"/>
    </source>
</evidence>
<proteinExistence type="predicted"/>
<dbReference type="Pfam" id="PF00293">
    <property type="entry name" value="NUDIX"/>
    <property type="match status" value="1"/>
</dbReference>
<keyword evidence="3" id="KW-0472">Membrane</keyword>
<dbReference type="InParanoid" id="A0A1J7I5Y7"/>
<keyword evidence="1" id="KW-0378">Hydrolase</keyword>
<feature type="domain" description="Nudix hydrolase" evidence="4">
    <location>
        <begin position="51"/>
        <end position="193"/>
    </location>
</feature>
<feature type="region of interest" description="Disordered" evidence="2">
    <location>
        <begin position="1"/>
        <end position="24"/>
    </location>
</feature>
<keyword evidence="6" id="KW-1185">Reference proteome</keyword>
<dbReference type="SUPFAM" id="SSF55811">
    <property type="entry name" value="Nudix"/>
    <property type="match status" value="1"/>
</dbReference>
<evidence type="ECO:0000256" key="1">
    <source>
        <dbReference type="ARBA" id="ARBA00022801"/>
    </source>
</evidence>
<dbReference type="GO" id="GO:0016787">
    <property type="term" value="F:hydrolase activity"/>
    <property type="evidence" value="ECO:0007669"/>
    <property type="project" value="UniProtKB-KW"/>
</dbReference>
<dbReference type="InterPro" id="IPR015797">
    <property type="entry name" value="NUDIX_hydrolase-like_dom_sf"/>
</dbReference>
<organism evidence="5 6">
    <name type="scientific">Coniochaeta ligniaria NRRL 30616</name>
    <dbReference type="NCBI Taxonomy" id="1408157"/>
    <lineage>
        <taxon>Eukaryota</taxon>
        <taxon>Fungi</taxon>
        <taxon>Dikarya</taxon>
        <taxon>Ascomycota</taxon>
        <taxon>Pezizomycotina</taxon>
        <taxon>Sordariomycetes</taxon>
        <taxon>Sordariomycetidae</taxon>
        <taxon>Coniochaetales</taxon>
        <taxon>Coniochaetaceae</taxon>
        <taxon>Coniochaeta</taxon>
    </lineage>
</organism>
<dbReference type="PROSITE" id="PS51462">
    <property type="entry name" value="NUDIX"/>
    <property type="match status" value="1"/>
</dbReference>
<evidence type="ECO:0000313" key="5">
    <source>
        <dbReference type="EMBL" id="OIW22779.1"/>
    </source>
</evidence>
<dbReference type="InterPro" id="IPR000086">
    <property type="entry name" value="NUDIX_hydrolase_dom"/>
</dbReference>
<feature type="compositionally biased region" description="Polar residues" evidence="2">
    <location>
        <begin position="1"/>
        <end position="10"/>
    </location>
</feature>
<reference evidence="5 6" key="1">
    <citation type="submission" date="2016-10" db="EMBL/GenBank/DDBJ databases">
        <title>Draft genome sequence of Coniochaeta ligniaria NRRL30616, a lignocellulolytic fungus for bioabatement of inhibitors in plant biomass hydrolysates.</title>
        <authorList>
            <consortium name="DOE Joint Genome Institute"/>
            <person name="Jimenez D.J."/>
            <person name="Hector R.E."/>
            <person name="Riley R."/>
            <person name="Sun H."/>
            <person name="Grigoriev I.V."/>
            <person name="Van Elsas J.D."/>
            <person name="Nichols N.N."/>
        </authorList>
    </citation>
    <scope>NUCLEOTIDE SEQUENCE [LARGE SCALE GENOMIC DNA]</scope>
    <source>
        <strain evidence="5 6">NRRL 30616</strain>
    </source>
</reference>
<dbReference type="Proteomes" id="UP000182658">
    <property type="component" value="Unassembled WGS sequence"/>
</dbReference>
<name>A0A1J7I5Y7_9PEZI</name>
<dbReference type="InterPro" id="IPR020084">
    <property type="entry name" value="NUDIX_hydrolase_CS"/>
</dbReference>
<sequence length="232" mass="25412">MVAESTQHPGWTTPPESTPTHPPPKFTFTTDLSLSEFTIPMRDYLATHPQYDAIATGCLVFWLSPLGILHLLVQKRSAHDSMPGRWEIPGGGCDHEDESILHGAARELWEESGLVAAAVVGRVGGEHVFFSRRGMRIGKFNFEVEVEGGRGDEPPEVRLDANEHEAYVWATEEECRAGRKGETELRFTTKGQEDAIWAGFERRKGDVKAGGDVAEVGTVDGVAKLTVCQAAV</sequence>
<dbReference type="STRING" id="1408157.A0A1J7I5Y7"/>
<dbReference type="CDD" id="cd02883">
    <property type="entry name" value="NUDIX_Hydrolase"/>
    <property type="match status" value="1"/>
</dbReference>
<dbReference type="PROSITE" id="PS00893">
    <property type="entry name" value="NUDIX_BOX"/>
    <property type="match status" value="1"/>
</dbReference>
<dbReference type="PANTHER" id="PTHR43736:SF1">
    <property type="entry name" value="DIHYDRONEOPTERIN TRIPHOSPHATE DIPHOSPHATASE"/>
    <property type="match status" value="1"/>
</dbReference>
<dbReference type="EMBL" id="KV875110">
    <property type="protein sequence ID" value="OIW22779.1"/>
    <property type="molecule type" value="Genomic_DNA"/>
</dbReference>
<dbReference type="OrthoDB" id="276276at2759"/>
<protein>
    <recommendedName>
        <fullName evidence="4">Nudix hydrolase domain-containing protein</fullName>
    </recommendedName>
</protein>
<feature type="transmembrane region" description="Helical" evidence="3">
    <location>
        <begin position="53"/>
        <end position="73"/>
    </location>
</feature>
<keyword evidence="3" id="KW-1133">Transmembrane helix</keyword>